<evidence type="ECO:0000313" key="3">
    <source>
        <dbReference type="Proteomes" id="UP000050920"/>
    </source>
</evidence>
<reference evidence="2 3" key="1">
    <citation type="journal article" date="2015" name="Genome Announc.">
        <title>Expanding the biotechnology potential of lactobacilli through comparative genomics of 213 strains and associated genera.</title>
        <authorList>
            <person name="Sun Z."/>
            <person name="Harris H.M."/>
            <person name="McCann A."/>
            <person name="Guo C."/>
            <person name="Argimon S."/>
            <person name="Zhang W."/>
            <person name="Yang X."/>
            <person name="Jeffery I.B."/>
            <person name="Cooney J.C."/>
            <person name="Kagawa T.F."/>
            <person name="Liu W."/>
            <person name="Song Y."/>
            <person name="Salvetti E."/>
            <person name="Wrobel A."/>
            <person name="Rasinkangas P."/>
            <person name="Parkhill J."/>
            <person name="Rea M.C."/>
            <person name="O'Sullivan O."/>
            <person name="Ritari J."/>
            <person name="Douillard F.P."/>
            <person name="Paul Ross R."/>
            <person name="Yang R."/>
            <person name="Briner A.E."/>
            <person name="Felis G.E."/>
            <person name="de Vos W.M."/>
            <person name="Barrangou R."/>
            <person name="Klaenhammer T.R."/>
            <person name="Caufield P.W."/>
            <person name="Cui Y."/>
            <person name="Zhang H."/>
            <person name="O'Toole P.W."/>
        </authorList>
    </citation>
    <scope>NUCLEOTIDE SEQUENCE [LARGE SCALE GENOMIC DNA]</scope>
    <source>
        <strain evidence="2 3">DSM 21115</strain>
    </source>
</reference>
<dbReference type="Proteomes" id="UP000050920">
    <property type="component" value="Unassembled WGS sequence"/>
</dbReference>
<gene>
    <name evidence="2" type="ORF">DY78_GL000018</name>
</gene>
<organism evidence="2 3">
    <name type="scientific">Lactiplantibacillus fabifermentans DSM 21115</name>
    <dbReference type="NCBI Taxonomy" id="1413187"/>
    <lineage>
        <taxon>Bacteria</taxon>
        <taxon>Bacillati</taxon>
        <taxon>Bacillota</taxon>
        <taxon>Bacilli</taxon>
        <taxon>Lactobacillales</taxon>
        <taxon>Lactobacillaceae</taxon>
        <taxon>Lactiplantibacillus</taxon>
    </lineage>
</organism>
<dbReference type="EMBL" id="AYGX02000005">
    <property type="protein sequence ID" value="KRO29474.1"/>
    <property type="molecule type" value="Genomic_DNA"/>
</dbReference>
<accession>A0A0R2NXR4</accession>
<keyword evidence="3" id="KW-1185">Reference proteome</keyword>
<evidence type="ECO:0000256" key="1">
    <source>
        <dbReference type="SAM" id="MobiDB-lite"/>
    </source>
</evidence>
<proteinExistence type="predicted"/>
<feature type="region of interest" description="Disordered" evidence="1">
    <location>
        <begin position="1"/>
        <end position="24"/>
    </location>
</feature>
<dbReference type="RefSeq" id="WP_156093402.1">
    <property type="nucleotide sequence ID" value="NZ_AYGX02000005.1"/>
</dbReference>
<sequence>MTVKNNQPESAAHPQHKTRSQPIPTNNIFAQAVRHNIDLRPDRDWLAGIMTKREDV</sequence>
<dbReference type="AlphaFoldDB" id="A0A0R2NXR4"/>
<evidence type="ECO:0000313" key="2">
    <source>
        <dbReference type="EMBL" id="KRO29474.1"/>
    </source>
</evidence>
<comment type="caution">
    <text evidence="2">The sequence shown here is derived from an EMBL/GenBank/DDBJ whole genome shotgun (WGS) entry which is preliminary data.</text>
</comment>
<name>A0A0R2NXR4_9LACO</name>
<protein>
    <submittedName>
        <fullName evidence="2">Uncharacterized protein</fullName>
    </submittedName>
</protein>